<accession>A0A8J1XP78</accession>
<dbReference type="GO" id="GO:0005576">
    <property type="term" value="C:extracellular region"/>
    <property type="evidence" value="ECO:0007669"/>
    <property type="project" value="InterPro"/>
</dbReference>
<name>A0A8J1XP78_OWEFU</name>
<feature type="non-terminal residue" evidence="1">
    <location>
        <position position="110"/>
    </location>
</feature>
<dbReference type="GO" id="GO:0030178">
    <property type="term" value="P:negative regulation of Wnt signaling pathway"/>
    <property type="evidence" value="ECO:0007669"/>
    <property type="project" value="InterPro"/>
</dbReference>
<keyword evidence="2" id="KW-1185">Reference proteome</keyword>
<sequence>FGNTCTENTCEAGLVCHANVCSKCGSDSDCTLGEFCGGDPSSGRQCSAKKITGSKCNADTECDSGHCIVDACMECADDLHCTGQVCRENMCITLASFGNTCTENTCEADL</sequence>
<dbReference type="Proteomes" id="UP000749559">
    <property type="component" value="Unassembled WGS sequence"/>
</dbReference>
<dbReference type="Pfam" id="PF04706">
    <property type="entry name" value="Dickkopf_N"/>
    <property type="match status" value="1"/>
</dbReference>
<dbReference type="InterPro" id="IPR006796">
    <property type="entry name" value="Dickkopf_N"/>
</dbReference>
<comment type="caution">
    <text evidence="1">The sequence shown here is derived from an EMBL/GenBank/DDBJ whole genome shotgun (WGS) entry which is preliminary data.</text>
</comment>
<evidence type="ECO:0000313" key="2">
    <source>
        <dbReference type="Proteomes" id="UP000749559"/>
    </source>
</evidence>
<protein>
    <submittedName>
        <fullName evidence="1">Uncharacterized protein</fullName>
    </submittedName>
</protein>
<proteinExistence type="predicted"/>
<dbReference type="AlphaFoldDB" id="A0A8J1XP78"/>
<evidence type="ECO:0000313" key="1">
    <source>
        <dbReference type="EMBL" id="CAH1789197.1"/>
    </source>
</evidence>
<organism evidence="1 2">
    <name type="scientific">Owenia fusiformis</name>
    <name type="common">Polychaete worm</name>
    <dbReference type="NCBI Taxonomy" id="6347"/>
    <lineage>
        <taxon>Eukaryota</taxon>
        <taxon>Metazoa</taxon>
        <taxon>Spiralia</taxon>
        <taxon>Lophotrochozoa</taxon>
        <taxon>Annelida</taxon>
        <taxon>Polychaeta</taxon>
        <taxon>Sedentaria</taxon>
        <taxon>Canalipalpata</taxon>
        <taxon>Sabellida</taxon>
        <taxon>Oweniida</taxon>
        <taxon>Oweniidae</taxon>
        <taxon>Owenia</taxon>
    </lineage>
</organism>
<feature type="non-terminal residue" evidence="1">
    <location>
        <position position="1"/>
    </location>
</feature>
<reference evidence="1" key="1">
    <citation type="submission" date="2022-03" db="EMBL/GenBank/DDBJ databases">
        <authorList>
            <person name="Martin C."/>
        </authorList>
    </citation>
    <scope>NUCLEOTIDE SEQUENCE</scope>
</reference>
<gene>
    <name evidence="1" type="ORF">OFUS_LOCUS14599</name>
</gene>
<dbReference type="EMBL" id="CAIIXF020000007">
    <property type="protein sequence ID" value="CAH1789197.1"/>
    <property type="molecule type" value="Genomic_DNA"/>
</dbReference>